<dbReference type="GO" id="GO:0005840">
    <property type="term" value="C:ribosome"/>
    <property type="evidence" value="ECO:0007669"/>
    <property type="project" value="UniProtKB-KW"/>
</dbReference>
<dbReference type="EMBL" id="BT070473">
    <property type="protein sequence ID" value="ACN39984.1"/>
    <property type="molecule type" value="mRNA"/>
</dbReference>
<keyword evidence="2" id="KW-0689">Ribosomal protein</keyword>
<dbReference type="Pfam" id="PF00410">
    <property type="entry name" value="Ribosomal_S8"/>
    <property type="match status" value="1"/>
</dbReference>
<dbReference type="GO" id="GO:0006412">
    <property type="term" value="P:translation"/>
    <property type="evidence" value="ECO:0007669"/>
    <property type="project" value="InterPro"/>
</dbReference>
<dbReference type="FunFam" id="3.30.1370.30:FF:000001">
    <property type="entry name" value="40S ribosomal protein S15a"/>
    <property type="match status" value="1"/>
</dbReference>
<dbReference type="Gene3D" id="3.30.1490.10">
    <property type="match status" value="1"/>
</dbReference>
<sequence length="129" mass="15107">MGMRILNEALRKMVNAEKRGFTKVQLQPMSLLMVNYLNVMKSRGYIKDFEVFEPHRVGRITVELQGRIKDCKALSYRQDIRAKDIESYKSRILPTRQWGYVVITTTNGVFDHEEAQRQNVGGRVLGYFY</sequence>
<evidence type="ECO:0000256" key="2">
    <source>
        <dbReference type="ARBA" id="ARBA00022980"/>
    </source>
</evidence>
<organism evidence="4">
    <name type="scientific">Picea sitchensis</name>
    <name type="common">Sitka spruce</name>
    <name type="synonym">Pinus sitchensis</name>
    <dbReference type="NCBI Taxonomy" id="3332"/>
    <lineage>
        <taxon>Eukaryota</taxon>
        <taxon>Viridiplantae</taxon>
        <taxon>Streptophyta</taxon>
        <taxon>Embryophyta</taxon>
        <taxon>Tracheophyta</taxon>
        <taxon>Spermatophyta</taxon>
        <taxon>Pinopsida</taxon>
        <taxon>Pinidae</taxon>
        <taxon>Conifers I</taxon>
        <taxon>Pinales</taxon>
        <taxon>Pinaceae</taxon>
        <taxon>Picea</taxon>
    </lineage>
</organism>
<accession>C0PQ94</accession>
<dbReference type="InterPro" id="IPR035987">
    <property type="entry name" value="Ribosomal_uS8_sf"/>
</dbReference>
<comment type="similarity">
    <text evidence="1">Belongs to the universal ribosomal protein uS8 family.</text>
</comment>
<evidence type="ECO:0000313" key="4">
    <source>
        <dbReference type="EMBL" id="ACN39984.1"/>
    </source>
</evidence>
<dbReference type="Gene3D" id="3.30.1370.30">
    <property type="match status" value="1"/>
</dbReference>
<evidence type="ECO:0000256" key="1">
    <source>
        <dbReference type="ARBA" id="ARBA00006471"/>
    </source>
</evidence>
<dbReference type="InterPro" id="IPR000630">
    <property type="entry name" value="Ribosomal_uS8"/>
</dbReference>
<dbReference type="PANTHER" id="PTHR11758">
    <property type="entry name" value="40S RIBOSOMAL PROTEIN S15A"/>
    <property type="match status" value="1"/>
</dbReference>
<dbReference type="GO" id="GO:1990904">
    <property type="term" value="C:ribonucleoprotein complex"/>
    <property type="evidence" value="ECO:0007669"/>
    <property type="project" value="UniProtKB-KW"/>
</dbReference>
<keyword evidence="3" id="KW-0687">Ribonucleoprotein</keyword>
<dbReference type="GO" id="GO:0003735">
    <property type="term" value="F:structural constituent of ribosome"/>
    <property type="evidence" value="ECO:0007669"/>
    <property type="project" value="InterPro"/>
</dbReference>
<dbReference type="AlphaFoldDB" id="C0PQ94"/>
<dbReference type="SUPFAM" id="SSF56047">
    <property type="entry name" value="Ribosomal protein S8"/>
    <property type="match status" value="1"/>
</dbReference>
<protein>
    <recommendedName>
        <fullName evidence="5">30S ribosomal protein S8, chloroplastic</fullName>
    </recommendedName>
</protein>
<reference evidence="4" key="1">
    <citation type="submission" date="2009-02" db="EMBL/GenBank/DDBJ databases">
        <title>Full length sequence-verified cDNA sequences from Sitka spruce (Picea sitchensis).</title>
        <authorList>
            <person name="Reid K.E."/>
            <person name="Liao N."/>
            <person name="Ralph S."/>
            <person name="Kolosova N."/>
            <person name="Oddy C."/>
            <person name="Moore R."/>
            <person name="Mayo M."/>
            <person name="Wagner S."/>
            <person name="King J."/>
            <person name="Yanchuk A."/>
            <person name="Holt R."/>
            <person name="Jones S."/>
            <person name="Marra M."/>
            <person name="Ritland C.E."/>
            <person name="Ritland K."/>
            <person name="Bohlmann J."/>
        </authorList>
    </citation>
    <scope>NUCLEOTIDE SEQUENCE</scope>
    <source>
        <tissue evidence="4">Green portion of the leader tissue</tissue>
    </source>
</reference>
<evidence type="ECO:0000256" key="3">
    <source>
        <dbReference type="ARBA" id="ARBA00023274"/>
    </source>
</evidence>
<name>C0PQ94_PICSI</name>
<evidence type="ECO:0008006" key="5">
    <source>
        <dbReference type="Google" id="ProtNLM"/>
    </source>
</evidence>
<proteinExistence type="evidence at transcript level"/>